<dbReference type="Proteomes" id="UP001161247">
    <property type="component" value="Chromosome 3"/>
</dbReference>
<dbReference type="InterPro" id="IPR058980">
    <property type="entry name" value="Glyco_transf_N"/>
</dbReference>
<dbReference type="InterPro" id="IPR002213">
    <property type="entry name" value="UDP_glucos_trans"/>
</dbReference>
<protein>
    <recommendedName>
        <fullName evidence="5">Glycosyltransferase</fullName>
        <ecNumber evidence="5">2.4.1.-</ecNumber>
    </recommendedName>
</protein>
<keyword evidence="3 4" id="KW-0808">Transferase</keyword>
<comment type="similarity">
    <text evidence="1 4">Belongs to the UDP-glycosyltransferase family.</text>
</comment>
<organism evidence="7 8">
    <name type="scientific">Oldenlandia corymbosa var. corymbosa</name>
    <dbReference type="NCBI Taxonomy" id="529605"/>
    <lineage>
        <taxon>Eukaryota</taxon>
        <taxon>Viridiplantae</taxon>
        <taxon>Streptophyta</taxon>
        <taxon>Embryophyta</taxon>
        <taxon>Tracheophyta</taxon>
        <taxon>Spermatophyta</taxon>
        <taxon>Magnoliopsida</taxon>
        <taxon>eudicotyledons</taxon>
        <taxon>Gunneridae</taxon>
        <taxon>Pentapetalae</taxon>
        <taxon>asterids</taxon>
        <taxon>lamiids</taxon>
        <taxon>Gentianales</taxon>
        <taxon>Rubiaceae</taxon>
        <taxon>Rubioideae</taxon>
        <taxon>Spermacoceae</taxon>
        <taxon>Hedyotis-Oldenlandia complex</taxon>
        <taxon>Oldenlandia</taxon>
    </lineage>
</organism>
<dbReference type="Pfam" id="PF26168">
    <property type="entry name" value="Glyco_transf_N"/>
    <property type="match status" value="1"/>
</dbReference>
<evidence type="ECO:0000256" key="2">
    <source>
        <dbReference type="ARBA" id="ARBA00022676"/>
    </source>
</evidence>
<dbReference type="PANTHER" id="PTHR48047">
    <property type="entry name" value="GLYCOSYLTRANSFERASE"/>
    <property type="match status" value="1"/>
</dbReference>
<sequence length="498" mass="55591">MAIKKQLPHFVLIPFMAQGHMIPMVDIARLLARRGVVVTIFTTPVNAKRFDSVLARAMDAGLPIRVIQLDFPAAEVGLPEGCECFDLLPSVDQFAQFFAACKMLKPSVEEKLKELNPSPSCILADMCHPWANQVAEKFGVPRLMFHGFCCFSLLCLHNLSTSKEMDDVTSDSEYFVVPDLPHRIELTRAQVGGLARPLVPDWKDIQDEMREAENGAFGVVINTFEELEPDYIPQYKKAKAKKVWCIGPVNLCNKDKLDIAERGNKASINEHQCLKWLDSQEVNSVIYACLGSITRLSTSQLIELGLGLEESNRPFIWVIRDPSAEFQKWLLEEKFEQRLHGRGFLIHGWAPQVLILSHPSVGGFLTHCGWNSTIEGICSGVPMITWPMFADQFINEKLVVNVLKTGVKAGMEIPVFIGQEETAGVQVTRNDTKMAIDKLMDEGEEGQVRRARAQELGKVAQKALDAGGSSHQNITQLIQDLTEKVHLESQPMSIIVDS</sequence>
<feature type="domain" description="Glycosyltransferase N-terminal" evidence="6">
    <location>
        <begin position="11"/>
        <end position="250"/>
    </location>
</feature>
<dbReference type="EC" id="2.4.1.-" evidence="5"/>
<evidence type="ECO:0000256" key="5">
    <source>
        <dbReference type="RuleBase" id="RU362057"/>
    </source>
</evidence>
<evidence type="ECO:0000256" key="3">
    <source>
        <dbReference type="ARBA" id="ARBA00022679"/>
    </source>
</evidence>
<dbReference type="FunFam" id="3.40.50.2000:FF:000071">
    <property type="entry name" value="Glycosyltransferase"/>
    <property type="match status" value="1"/>
</dbReference>
<gene>
    <name evidence="7" type="ORF">OLC1_LOCUS8269</name>
</gene>
<dbReference type="CDD" id="cd03784">
    <property type="entry name" value="GT1_Gtf-like"/>
    <property type="match status" value="1"/>
</dbReference>
<dbReference type="PROSITE" id="PS00375">
    <property type="entry name" value="UDPGT"/>
    <property type="match status" value="1"/>
</dbReference>
<dbReference type="Gene3D" id="3.40.50.2000">
    <property type="entry name" value="Glycogen Phosphorylase B"/>
    <property type="match status" value="2"/>
</dbReference>
<evidence type="ECO:0000259" key="6">
    <source>
        <dbReference type="Pfam" id="PF26168"/>
    </source>
</evidence>
<name>A0AAV1CRX4_OLDCO</name>
<evidence type="ECO:0000313" key="8">
    <source>
        <dbReference type="Proteomes" id="UP001161247"/>
    </source>
</evidence>
<dbReference type="AlphaFoldDB" id="A0AAV1CRX4"/>
<accession>A0AAV1CRX4</accession>
<dbReference type="InterPro" id="IPR035595">
    <property type="entry name" value="UDP_glycos_trans_CS"/>
</dbReference>
<evidence type="ECO:0000256" key="4">
    <source>
        <dbReference type="RuleBase" id="RU003718"/>
    </source>
</evidence>
<dbReference type="Pfam" id="PF00201">
    <property type="entry name" value="UDPGT"/>
    <property type="match status" value="1"/>
</dbReference>
<keyword evidence="2 4" id="KW-0328">Glycosyltransferase</keyword>
<keyword evidence="8" id="KW-1185">Reference proteome</keyword>
<dbReference type="SUPFAM" id="SSF53756">
    <property type="entry name" value="UDP-Glycosyltransferase/glycogen phosphorylase"/>
    <property type="match status" value="1"/>
</dbReference>
<dbReference type="EMBL" id="OX459120">
    <property type="protein sequence ID" value="CAI9097913.1"/>
    <property type="molecule type" value="Genomic_DNA"/>
</dbReference>
<reference evidence="7" key="1">
    <citation type="submission" date="2023-03" db="EMBL/GenBank/DDBJ databases">
        <authorList>
            <person name="Julca I."/>
        </authorList>
    </citation>
    <scope>NUCLEOTIDE SEQUENCE</scope>
</reference>
<proteinExistence type="inferred from homology"/>
<evidence type="ECO:0000256" key="1">
    <source>
        <dbReference type="ARBA" id="ARBA00009995"/>
    </source>
</evidence>
<evidence type="ECO:0000313" key="7">
    <source>
        <dbReference type="EMBL" id="CAI9097913.1"/>
    </source>
</evidence>
<dbReference type="GO" id="GO:0035251">
    <property type="term" value="F:UDP-glucosyltransferase activity"/>
    <property type="evidence" value="ECO:0007669"/>
    <property type="project" value="TreeGrafter"/>
</dbReference>
<dbReference type="PANTHER" id="PTHR48047:SF229">
    <property type="entry name" value="UDP-GLYCOSYLTRANSFERASE 73C3-RELATED"/>
    <property type="match status" value="1"/>
</dbReference>
<dbReference type="FunFam" id="3.40.50.2000:FF:000047">
    <property type="entry name" value="Glycosyltransferase"/>
    <property type="match status" value="1"/>
</dbReference>